<organism evidence="1 2">
    <name type="scientific">Mucuna pruriens</name>
    <name type="common">Velvet bean</name>
    <name type="synonym">Dolichos pruriens</name>
    <dbReference type="NCBI Taxonomy" id="157652"/>
    <lineage>
        <taxon>Eukaryota</taxon>
        <taxon>Viridiplantae</taxon>
        <taxon>Streptophyta</taxon>
        <taxon>Embryophyta</taxon>
        <taxon>Tracheophyta</taxon>
        <taxon>Spermatophyta</taxon>
        <taxon>Magnoliopsida</taxon>
        <taxon>eudicotyledons</taxon>
        <taxon>Gunneridae</taxon>
        <taxon>Pentapetalae</taxon>
        <taxon>rosids</taxon>
        <taxon>fabids</taxon>
        <taxon>Fabales</taxon>
        <taxon>Fabaceae</taxon>
        <taxon>Papilionoideae</taxon>
        <taxon>50 kb inversion clade</taxon>
        <taxon>NPAAA clade</taxon>
        <taxon>indigoferoid/millettioid clade</taxon>
        <taxon>Phaseoleae</taxon>
        <taxon>Mucuna</taxon>
    </lineage>
</organism>
<proteinExistence type="predicted"/>
<gene>
    <name evidence="1" type="ORF">CR513_01445</name>
</gene>
<protein>
    <submittedName>
        <fullName evidence="1">Uncharacterized protein</fullName>
    </submittedName>
</protein>
<dbReference type="AlphaFoldDB" id="A0A371IEX6"/>
<evidence type="ECO:0000313" key="2">
    <source>
        <dbReference type="Proteomes" id="UP000257109"/>
    </source>
</evidence>
<dbReference type="PANTHER" id="PTHR32108:SF9">
    <property type="entry name" value="REVERSE TRANSCRIPTASE RNASE H-LIKE DOMAIN-CONTAINING PROTEIN"/>
    <property type="match status" value="1"/>
</dbReference>
<evidence type="ECO:0000313" key="1">
    <source>
        <dbReference type="EMBL" id="RDY13606.1"/>
    </source>
</evidence>
<dbReference type="EMBL" id="QJKJ01000246">
    <property type="protein sequence ID" value="RDY13606.1"/>
    <property type="molecule type" value="Genomic_DNA"/>
</dbReference>
<comment type="caution">
    <text evidence="1">The sequence shown here is derived from an EMBL/GenBank/DDBJ whole genome shotgun (WGS) entry which is preliminary data.</text>
</comment>
<sequence length="122" mass="13434">MERPRRDFPPSIQPLEPLYPKNYDPNAKCDYHAGVIGHPTEKCWGLKHKVQDLIEGGSLGFKENEPNVYNNLLPAHGGQSVNALSHECLKHEPSETGSSQTHFAQVAIIGQAGDLLPKSLII</sequence>
<dbReference type="OrthoDB" id="1418540at2759"/>
<dbReference type="Proteomes" id="UP000257109">
    <property type="component" value="Unassembled WGS sequence"/>
</dbReference>
<feature type="non-terminal residue" evidence="1">
    <location>
        <position position="1"/>
    </location>
</feature>
<reference evidence="1" key="1">
    <citation type="submission" date="2018-05" db="EMBL/GenBank/DDBJ databases">
        <title>Draft genome of Mucuna pruriens seed.</title>
        <authorList>
            <person name="Nnadi N.E."/>
            <person name="Vos R."/>
            <person name="Hasami M.H."/>
            <person name="Devisetty U.K."/>
            <person name="Aguiy J.C."/>
        </authorList>
    </citation>
    <scope>NUCLEOTIDE SEQUENCE [LARGE SCALE GENOMIC DNA]</scope>
    <source>
        <strain evidence="1">JCA_2017</strain>
    </source>
</reference>
<dbReference type="PANTHER" id="PTHR32108">
    <property type="entry name" value="DNA-DIRECTED RNA POLYMERASE SUBUNIT ALPHA"/>
    <property type="match status" value="1"/>
</dbReference>
<name>A0A371IEX6_MUCPR</name>
<accession>A0A371IEX6</accession>
<keyword evidence="2" id="KW-1185">Reference proteome</keyword>